<evidence type="ECO:0000256" key="8">
    <source>
        <dbReference type="ARBA" id="ARBA00038043"/>
    </source>
</evidence>
<comment type="caution">
    <text evidence="10">The sequence shown here is derived from an EMBL/GenBank/DDBJ whole genome shotgun (WGS) entry which is preliminary data.</text>
</comment>
<dbReference type="InterPro" id="IPR032675">
    <property type="entry name" value="LRR_dom_sf"/>
</dbReference>
<evidence type="ECO:0000256" key="1">
    <source>
        <dbReference type="ARBA" id="ARBA00004191"/>
    </source>
</evidence>
<dbReference type="Gene3D" id="3.80.10.10">
    <property type="entry name" value="Ribonuclease Inhibitor"/>
    <property type="match status" value="2"/>
</dbReference>
<dbReference type="InterPro" id="IPR001611">
    <property type="entry name" value="Leu-rich_rpt"/>
</dbReference>
<evidence type="ECO:0000313" key="10">
    <source>
        <dbReference type="EMBL" id="KAF2291548.1"/>
    </source>
</evidence>
<dbReference type="Proteomes" id="UP000467840">
    <property type="component" value="Chromosome 2"/>
</dbReference>
<proteinExistence type="inferred from homology"/>
<dbReference type="Pfam" id="PF00560">
    <property type="entry name" value="LRR_1"/>
    <property type="match status" value="3"/>
</dbReference>
<keyword evidence="4" id="KW-0433">Leucine-rich repeat</keyword>
<keyword evidence="7" id="KW-0472">Membrane</keyword>
<evidence type="ECO:0000256" key="6">
    <source>
        <dbReference type="ARBA" id="ARBA00022737"/>
    </source>
</evidence>
<keyword evidence="6" id="KW-0677">Repeat</keyword>
<dbReference type="InterPro" id="IPR003591">
    <property type="entry name" value="Leu-rich_rpt_typical-subtyp"/>
</dbReference>
<keyword evidence="11" id="KW-1185">Reference proteome</keyword>
<keyword evidence="5 9" id="KW-0732">Signal</keyword>
<dbReference type="Pfam" id="PF13855">
    <property type="entry name" value="LRR_8"/>
    <property type="match status" value="1"/>
</dbReference>
<dbReference type="SUPFAM" id="SSF52058">
    <property type="entry name" value="L domain-like"/>
    <property type="match status" value="1"/>
</dbReference>
<dbReference type="GO" id="GO:0016020">
    <property type="term" value="C:membrane"/>
    <property type="evidence" value="ECO:0007669"/>
    <property type="project" value="UniProtKB-SubCell"/>
</dbReference>
<reference evidence="10 11" key="1">
    <citation type="journal article" date="2020" name="Mol. Plant">
        <title>The Chromosome-Based Rubber Tree Genome Provides New Insights into Spurge Genome Evolution and Rubber Biosynthesis.</title>
        <authorList>
            <person name="Liu J."/>
            <person name="Shi C."/>
            <person name="Shi C.C."/>
            <person name="Li W."/>
            <person name="Zhang Q.J."/>
            <person name="Zhang Y."/>
            <person name="Li K."/>
            <person name="Lu H.F."/>
            <person name="Shi C."/>
            <person name="Zhu S.T."/>
            <person name="Xiao Z.Y."/>
            <person name="Nan H."/>
            <person name="Yue Y."/>
            <person name="Zhu X.G."/>
            <person name="Wu Y."/>
            <person name="Hong X.N."/>
            <person name="Fan G.Y."/>
            <person name="Tong Y."/>
            <person name="Zhang D."/>
            <person name="Mao C.L."/>
            <person name="Liu Y.L."/>
            <person name="Hao S.J."/>
            <person name="Liu W.Q."/>
            <person name="Lv M.Q."/>
            <person name="Zhang H.B."/>
            <person name="Liu Y."/>
            <person name="Hu-Tang G.R."/>
            <person name="Wang J.P."/>
            <person name="Wang J.H."/>
            <person name="Sun Y.H."/>
            <person name="Ni S.B."/>
            <person name="Chen W.B."/>
            <person name="Zhang X.C."/>
            <person name="Jiao Y.N."/>
            <person name="Eichler E.E."/>
            <person name="Li G.H."/>
            <person name="Liu X."/>
            <person name="Gao L.Z."/>
        </authorList>
    </citation>
    <scope>NUCLEOTIDE SEQUENCE [LARGE SCALE GENOMIC DNA]</scope>
    <source>
        <strain evidence="11">cv. GT1</strain>
        <tissue evidence="10">Leaf</tissue>
    </source>
</reference>
<evidence type="ECO:0000313" key="11">
    <source>
        <dbReference type="Proteomes" id="UP000467840"/>
    </source>
</evidence>
<dbReference type="FunFam" id="3.80.10.10:FF:000400">
    <property type="entry name" value="Nuclear pore complex protein NUP107"/>
    <property type="match status" value="1"/>
</dbReference>
<comment type="similarity">
    <text evidence="8">Belongs to the polygalacturonase-inhibiting protein family.</text>
</comment>
<organism evidence="10 11">
    <name type="scientific">Hevea brasiliensis</name>
    <name type="common">Para rubber tree</name>
    <name type="synonym">Siphonia brasiliensis</name>
    <dbReference type="NCBI Taxonomy" id="3981"/>
    <lineage>
        <taxon>Eukaryota</taxon>
        <taxon>Viridiplantae</taxon>
        <taxon>Streptophyta</taxon>
        <taxon>Embryophyta</taxon>
        <taxon>Tracheophyta</taxon>
        <taxon>Spermatophyta</taxon>
        <taxon>Magnoliopsida</taxon>
        <taxon>eudicotyledons</taxon>
        <taxon>Gunneridae</taxon>
        <taxon>Pentapetalae</taxon>
        <taxon>rosids</taxon>
        <taxon>fabids</taxon>
        <taxon>Malpighiales</taxon>
        <taxon>Euphorbiaceae</taxon>
        <taxon>Crotonoideae</taxon>
        <taxon>Micrandreae</taxon>
        <taxon>Hevea</taxon>
    </lineage>
</organism>
<evidence type="ECO:0000256" key="9">
    <source>
        <dbReference type="SAM" id="SignalP"/>
    </source>
</evidence>
<evidence type="ECO:0000256" key="4">
    <source>
        <dbReference type="ARBA" id="ARBA00022614"/>
    </source>
</evidence>
<dbReference type="EMBL" id="JAAGAX010000015">
    <property type="protein sequence ID" value="KAF2291548.1"/>
    <property type="molecule type" value="Genomic_DNA"/>
</dbReference>
<protein>
    <submittedName>
        <fullName evidence="10">Uncharacterized protein</fullName>
    </submittedName>
</protein>
<dbReference type="SMART" id="SM00369">
    <property type="entry name" value="LRR_TYP"/>
    <property type="match status" value="3"/>
</dbReference>
<dbReference type="PANTHER" id="PTHR48059:SF30">
    <property type="entry name" value="OS06G0587000 PROTEIN"/>
    <property type="match status" value="1"/>
</dbReference>
<keyword evidence="3" id="KW-0134">Cell wall</keyword>
<accession>A0A6A6KUC3</accession>
<feature type="signal peptide" evidence="9">
    <location>
        <begin position="1"/>
        <end position="26"/>
    </location>
</feature>
<sequence>MARFIFENLPLLISLVLFILLHSSLKVATDSTQEANALLKWAATLHNLKDSNISSWPLLQNATNSIPRTSPCNWVGLSCNRNGRIERLNLTNADLNAFQTHLSDLSYNLLSGTIPQEIGFLTNLDTLHLAANKLNGSIPSTIGQLGSLTELALYTNSLDGLIPPSMGNLTKMVRLFLYENQLSGLIPPEIGKLTNLVEIYMDSNSLSGPIPSSFGNLTNLTVLFLFRNQLSSSIPQEIGNLKSLNSLSLYRNSFLAQFRQH</sequence>
<gene>
    <name evidence="10" type="ORF">GH714_025483</name>
</gene>
<feature type="chain" id="PRO_5025570203" evidence="9">
    <location>
        <begin position="27"/>
        <end position="261"/>
    </location>
</feature>
<evidence type="ECO:0000256" key="5">
    <source>
        <dbReference type="ARBA" id="ARBA00022729"/>
    </source>
</evidence>
<name>A0A6A6KUC3_HEVBR</name>
<keyword evidence="3" id="KW-0964">Secreted</keyword>
<comment type="subcellular location">
    <subcellularLocation>
        <location evidence="2">Membrane</location>
    </subcellularLocation>
    <subcellularLocation>
        <location evidence="1">Secreted</location>
        <location evidence="1">Cell wall</location>
    </subcellularLocation>
</comment>
<dbReference type="PANTHER" id="PTHR48059">
    <property type="entry name" value="POLYGALACTURONASE INHIBITOR 1"/>
    <property type="match status" value="1"/>
</dbReference>
<dbReference type="InterPro" id="IPR051848">
    <property type="entry name" value="PGIP"/>
</dbReference>
<dbReference type="AlphaFoldDB" id="A0A6A6KUC3"/>
<evidence type="ECO:0000256" key="7">
    <source>
        <dbReference type="ARBA" id="ARBA00023136"/>
    </source>
</evidence>
<evidence type="ECO:0000256" key="2">
    <source>
        <dbReference type="ARBA" id="ARBA00004370"/>
    </source>
</evidence>
<evidence type="ECO:0000256" key="3">
    <source>
        <dbReference type="ARBA" id="ARBA00022512"/>
    </source>
</evidence>